<name>C8NII3_9LACT</name>
<dbReference type="EMBL" id="ACKZ01000029">
    <property type="protein sequence ID" value="EEW36380.1"/>
    <property type="molecule type" value="Genomic_DNA"/>
</dbReference>
<dbReference type="AlphaFoldDB" id="C8NII3"/>
<organism evidence="1 2">
    <name type="scientific">Granulicatella adiacens ATCC 49175</name>
    <dbReference type="NCBI Taxonomy" id="638301"/>
    <lineage>
        <taxon>Bacteria</taxon>
        <taxon>Bacillati</taxon>
        <taxon>Bacillota</taxon>
        <taxon>Bacilli</taxon>
        <taxon>Lactobacillales</taxon>
        <taxon>Carnobacteriaceae</taxon>
        <taxon>Granulicatella</taxon>
    </lineage>
</organism>
<sequence>MAIIKKAKYSKGGIIIAATDNRTVPNPVNDKMIAKNVNNIEATFRIFASVYGTVIFKFSSMTTLSRGTSID</sequence>
<gene>
    <name evidence="1" type="ORF">HMPREF0444_1728</name>
</gene>
<comment type="caution">
    <text evidence="1">The sequence shown here is derived from an EMBL/GenBank/DDBJ whole genome shotgun (WGS) entry which is preliminary data.</text>
</comment>
<dbReference type="GeneID" id="78412510"/>
<dbReference type="STRING" id="638301.HMPREF0444_1728"/>
<dbReference type="RefSeq" id="WP_005606301.1">
    <property type="nucleotide sequence ID" value="NZ_CP102283.1"/>
</dbReference>
<dbReference type="HOGENOM" id="CLU_2734355_0_0_9"/>
<accession>C8NII3</accession>
<proteinExistence type="predicted"/>
<protein>
    <submittedName>
        <fullName evidence="1">Uncharacterized protein</fullName>
    </submittedName>
</protein>
<evidence type="ECO:0000313" key="2">
    <source>
        <dbReference type="Proteomes" id="UP000005926"/>
    </source>
</evidence>
<dbReference type="Proteomes" id="UP000005926">
    <property type="component" value="Unassembled WGS sequence"/>
</dbReference>
<reference evidence="1 2" key="1">
    <citation type="submission" date="2009-08" db="EMBL/GenBank/DDBJ databases">
        <authorList>
            <person name="Muzny D."/>
            <person name="Qin X."/>
            <person name="Deng J."/>
            <person name="Jiang H."/>
            <person name="Liu Y."/>
            <person name="Qu J."/>
            <person name="Song X.-Z."/>
            <person name="Zhang L."/>
            <person name="Thornton R."/>
            <person name="Coyle M."/>
            <person name="Francisco L."/>
            <person name="Jackson L."/>
            <person name="Javaid M."/>
            <person name="Korchina V."/>
            <person name="Kovar C."/>
            <person name="Mata R."/>
            <person name="Mathew T."/>
            <person name="Ngo R."/>
            <person name="Nguyen L."/>
            <person name="Nguyen N."/>
            <person name="Okwuonu G."/>
            <person name="Ongeri F."/>
            <person name="Pham C."/>
            <person name="Simmons D."/>
            <person name="Wilczek-Boney K."/>
            <person name="Hale W."/>
            <person name="Jakkamsetti A."/>
            <person name="Pham P."/>
            <person name="Ruth R."/>
            <person name="San Lucas F."/>
            <person name="Warren J."/>
            <person name="Zhang J."/>
            <person name="Zhao Z."/>
            <person name="Zhou C."/>
            <person name="Zhu D."/>
            <person name="Lee S."/>
            <person name="Bess C."/>
            <person name="Blankenburg K."/>
            <person name="Forbes L."/>
            <person name="Fu Q."/>
            <person name="Gubbala S."/>
            <person name="Hirani K."/>
            <person name="Jayaseelan J.C."/>
            <person name="Lara F."/>
            <person name="Munidasa M."/>
            <person name="Palculict T."/>
            <person name="Patil S."/>
            <person name="Pu L.-L."/>
            <person name="Saada N."/>
            <person name="Tang L."/>
            <person name="Weissenberger G."/>
            <person name="Zhu Y."/>
            <person name="Hemphill L."/>
            <person name="Shang Y."/>
            <person name="Youmans B."/>
            <person name="Ayvaz T."/>
            <person name="Ross M."/>
            <person name="Santibanez J."/>
            <person name="Aqrawi P."/>
            <person name="Gross S."/>
            <person name="Joshi V."/>
            <person name="Fowler G."/>
            <person name="Nazareth L."/>
            <person name="Reid J."/>
            <person name="Worley K."/>
            <person name="Petrosino J."/>
            <person name="Highlander S."/>
            <person name="Gibbs R."/>
        </authorList>
    </citation>
    <scope>NUCLEOTIDE SEQUENCE [LARGE SCALE GENOMIC DNA]</scope>
    <source>
        <strain evidence="1 2">ATCC 49175</strain>
    </source>
</reference>
<keyword evidence="2" id="KW-1185">Reference proteome</keyword>
<evidence type="ECO:0000313" key="1">
    <source>
        <dbReference type="EMBL" id="EEW36380.1"/>
    </source>
</evidence>